<reference evidence="2 3" key="1">
    <citation type="journal article" date="2018" name="ISME J.">
        <title>A methanotrophic archaeon couples anaerobic oxidation of methane to Fe(III) reduction.</title>
        <authorList>
            <person name="Cai C."/>
            <person name="Leu A.O."/>
            <person name="Xie G.J."/>
            <person name="Guo J."/>
            <person name="Feng Y."/>
            <person name="Zhao J.X."/>
            <person name="Tyson G.W."/>
            <person name="Yuan Z."/>
            <person name="Hu S."/>
        </authorList>
    </citation>
    <scope>NUCLEOTIDE SEQUENCE [LARGE SCALE GENOMIC DNA]</scope>
    <source>
        <strain evidence="2">FeB_12</strain>
    </source>
</reference>
<dbReference type="InterPro" id="IPR029044">
    <property type="entry name" value="Nucleotide-diphossugar_trans"/>
</dbReference>
<comment type="caution">
    <text evidence="2">The sequence shown here is derived from an EMBL/GenBank/DDBJ whole genome shotgun (WGS) entry which is preliminary data.</text>
</comment>
<feature type="domain" description="Nucleotidyl transferase" evidence="1">
    <location>
        <begin position="27"/>
        <end position="254"/>
    </location>
</feature>
<dbReference type="InterPro" id="IPR005835">
    <property type="entry name" value="NTP_transferase_dom"/>
</dbReference>
<evidence type="ECO:0000313" key="3">
    <source>
        <dbReference type="Proteomes" id="UP000250918"/>
    </source>
</evidence>
<organism evidence="2 3">
    <name type="scientific">candidate division GN15 bacterium</name>
    <dbReference type="NCBI Taxonomy" id="2072418"/>
    <lineage>
        <taxon>Bacteria</taxon>
        <taxon>candidate division GN15</taxon>
    </lineage>
</organism>
<name>A0A855X482_9BACT</name>
<sequence>MHFRACHSYSVCLPCRRTRRICRLRVIIPVAGYGSRLRPHTYSTNKSLIHVAGKPILSHVLEPVVPLQPKEVIFVIGFRGEEVQEYVERNYSFKSTFIRQTKLLGLGYAVSLALDAVPNEPALVLLGDTIVELDLRKFVAAGDSVLGLHEVADPHRFGIANVRDGHILGLEEKPTHPNGNLAVVGLYYFRQPAAIRRALDQLLESGRTTRGEIQFTDALQQLIESGERFVPYHIDSWHDCGKRETVLETNRYLLAKMPLPAPIEGSKIVPPVYVAPDARVTNCTLGPYTSISSGAIVQNSTIRNSIVSPDARIADAVLEDSLIGANALVSGCTGRLNIGDSSEVIIT</sequence>
<dbReference type="SUPFAM" id="SSF53448">
    <property type="entry name" value="Nucleotide-diphospho-sugar transferases"/>
    <property type="match status" value="1"/>
</dbReference>
<evidence type="ECO:0000259" key="1">
    <source>
        <dbReference type="Pfam" id="PF00483"/>
    </source>
</evidence>
<dbReference type="Gene3D" id="3.90.550.10">
    <property type="entry name" value="Spore Coat Polysaccharide Biosynthesis Protein SpsA, Chain A"/>
    <property type="match status" value="1"/>
</dbReference>
<dbReference type="GO" id="GO:0016740">
    <property type="term" value="F:transferase activity"/>
    <property type="evidence" value="ECO:0007669"/>
    <property type="project" value="UniProtKB-KW"/>
</dbReference>
<dbReference type="EMBL" id="PQAP01000134">
    <property type="protein sequence ID" value="PWB70851.1"/>
    <property type="molecule type" value="Genomic_DNA"/>
</dbReference>
<accession>A0A855X482</accession>
<proteinExistence type="predicted"/>
<dbReference type="PANTHER" id="PTHR42883">
    <property type="entry name" value="GLUCOSE-1-PHOSPHATE THYMIDYLTRANSFERASE"/>
    <property type="match status" value="1"/>
</dbReference>
<gene>
    <name evidence="2" type="ORF">C3F09_08625</name>
</gene>
<dbReference type="Pfam" id="PF00483">
    <property type="entry name" value="NTP_transferase"/>
    <property type="match status" value="1"/>
</dbReference>
<dbReference type="AlphaFoldDB" id="A0A855X482"/>
<evidence type="ECO:0000313" key="2">
    <source>
        <dbReference type="EMBL" id="PWB70851.1"/>
    </source>
</evidence>
<keyword evidence="2" id="KW-0808">Transferase</keyword>
<dbReference type="Proteomes" id="UP000250918">
    <property type="component" value="Unassembled WGS sequence"/>
</dbReference>
<protein>
    <submittedName>
        <fullName evidence="2">Nucleotidyl transferase</fullName>
    </submittedName>
</protein>
<dbReference type="PANTHER" id="PTHR42883:SF2">
    <property type="entry name" value="THYMIDYLYLTRANSFERASE"/>
    <property type="match status" value="1"/>
</dbReference>